<proteinExistence type="predicted"/>
<sequence>LFNQKRQFETLKNNTLRSLADLQSENQQFRQTIDQKTTECDTIQQERDKEIRKTNLLKKATQSLRNKLSQQTNNLTGLLSVANNTIRTYEKYLKEELKISDLNNLPSVPASLTTLINFFNNPPNCLNPQHSDYDSLKSRLRQTEAECEQLATENQKLKKQNNPARNDNPQEKSGSQPTENKSPTDSQLVNGLRNQITALNRKISQSGATTEKELLNRISSDLSLDLSPPINYDRVITAIQQLIKNKSAESYNQELASGSNETNKNLIPW</sequence>
<dbReference type="EMBL" id="CAJVQC010104552">
    <property type="protein sequence ID" value="CAG8832739.1"/>
    <property type="molecule type" value="Genomic_DNA"/>
</dbReference>
<accession>A0ACA9SB79</accession>
<feature type="non-terminal residue" evidence="1">
    <location>
        <position position="1"/>
    </location>
</feature>
<dbReference type="Proteomes" id="UP000789920">
    <property type="component" value="Unassembled WGS sequence"/>
</dbReference>
<gene>
    <name evidence="1" type="ORF">RPERSI_LOCUS28567</name>
</gene>
<organism evidence="1 2">
    <name type="scientific">Racocetra persica</name>
    <dbReference type="NCBI Taxonomy" id="160502"/>
    <lineage>
        <taxon>Eukaryota</taxon>
        <taxon>Fungi</taxon>
        <taxon>Fungi incertae sedis</taxon>
        <taxon>Mucoromycota</taxon>
        <taxon>Glomeromycotina</taxon>
        <taxon>Glomeromycetes</taxon>
        <taxon>Diversisporales</taxon>
        <taxon>Gigasporaceae</taxon>
        <taxon>Racocetra</taxon>
    </lineage>
</organism>
<comment type="caution">
    <text evidence="1">The sequence shown here is derived from an EMBL/GenBank/DDBJ whole genome shotgun (WGS) entry which is preliminary data.</text>
</comment>
<evidence type="ECO:0000313" key="1">
    <source>
        <dbReference type="EMBL" id="CAG8832739.1"/>
    </source>
</evidence>
<name>A0ACA9SB79_9GLOM</name>
<reference evidence="1" key="1">
    <citation type="submission" date="2021-06" db="EMBL/GenBank/DDBJ databases">
        <authorList>
            <person name="Kallberg Y."/>
            <person name="Tangrot J."/>
            <person name="Rosling A."/>
        </authorList>
    </citation>
    <scope>NUCLEOTIDE SEQUENCE</scope>
    <source>
        <strain evidence="1">MA461A</strain>
    </source>
</reference>
<keyword evidence="2" id="KW-1185">Reference proteome</keyword>
<protein>
    <submittedName>
        <fullName evidence="1">16618_t:CDS:1</fullName>
    </submittedName>
</protein>
<evidence type="ECO:0000313" key="2">
    <source>
        <dbReference type="Proteomes" id="UP000789920"/>
    </source>
</evidence>